<dbReference type="InterPro" id="IPR017517">
    <property type="entry name" value="Maleyloyr_isom"/>
</dbReference>
<evidence type="ECO:0000313" key="3">
    <source>
        <dbReference type="Proteomes" id="UP000291838"/>
    </source>
</evidence>
<dbReference type="Pfam" id="PF11716">
    <property type="entry name" value="MDMPI_N"/>
    <property type="match status" value="1"/>
</dbReference>
<keyword evidence="3" id="KW-1185">Reference proteome</keyword>
<evidence type="ECO:0000313" key="2">
    <source>
        <dbReference type="EMBL" id="RYB89331.1"/>
    </source>
</evidence>
<keyword evidence="2" id="KW-0670">Pyruvate</keyword>
<dbReference type="InterPro" id="IPR024344">
    <property type="entry name" value="MDMPI_metal-binding"/>
</dbReference>
<dbReference type="OrthoDB" id="5178565at2"/>
<dbReference type="Proteomes" id="UP000291838">
    <property type="component" value="Unassembled WGS sequence"/>
</dbReference>
<proteinExistence type="predicted"/>
<dbReference type="Gene3D" id="1.20.120.450">
    <property type="entry name" value="dinb family like domain"/>
    <property type="match status" value="1"/>
</dbReference>
<comment type="caution">
    <text evidence="2">The sequence shown here is derived from an EMBL/GenBank/DDBJ whole genome shotgun (WGS) entry which is preliminary data.</text>
</comment>
<dbReference type="InterPro" id="IPR034660">
    <property type="entry name" value="DinB/YfiT-like"/>
</dbReference>
<dbReference type="GO" id="GO:0046872">
    <property type="term" value="F:metal ion binding"/>
    <property type="evidence" value="ECO:0007669"/>
    <property type="project" value="InterPro"/>
</dbReference>
<dbReference type="GO" id="GO:0016853">
    <property type="term" value="F:isomerase activity"/>
    <property type="evidence" value="ECO:0007669"/>
    <property type="project" value="UniProtKB-KW"/>
</dbReference>
<organism evidence="2 3">
    <name type="scientific">Nocardioides glacieisoli</name>
    <dbReference type="NCBI Taxonomy" id="1168730"/>
    <lineage>
        <taxon>Bacteria</taxon>
        <taxon>Bacillati</taxon>
        <taxon>Actinomycetota</taxon>
        <taxon>Actinomycetes</taxon>
        <taxon>Propionibacteriales</taxon>
        <taxon>Nocardioidaceae</taxon>
        <taxon>Nocardioides</taxon>
    </lineage>
</organism>
<gene>
    <name evidence="2" type="ORF">EUA06_15195</name>
</gene>
<dbReference type="RefSeq" id="WP_129477313.1">
    <property type="nucleotide sequence ID" value="NZ_SDWS01000007.1"/>
</dbReference>
<dbReference type="EMBL" id="SDWS01000007">
    <property type="protein sequence ID" value="RYB89331.1"/>
    <property type="molecule type" value="Genomic_DNA"/>
</dbReference>
<evidence type="ECO:0000259" key="1">
    <source>
        <dbReference type="Pfam" id="PF11716"/>
    </source>
</evidence>
<feature type="domain" description="Mycothiol-dependent maleylpyruvate isomerase metal-binding" evidence="1">
    <location>
        <begin position="8"/>
        <end position="95"/>
    </location>
</feature>
<accession>A0A4Q2RKQ3</accession>
<sequence>MTDVWPLVHAERHALVDDLSALSDEQWRTPSLCAGWTVHDVAAHLVGNASPISVPGLVLAMARARFDFDRMNQADAARELGDGPAYTLRRLREVAGNTDAPPFVPLVVRLVEEVVHGEDVRRPLGIAHDYPLAAVVPALEHQVRTKVSIGGGRERAAGVRLRATDADVVIGDGPEVSGPAVSLLLAVSGRSEARADLAGPGLSALG</sequence>
<reference evidence="2 3" key="1">
    <citation type="submission" date="2019-01" db="EMBL/GenBank/DDBJ databases">
        <title>Novel species of Nocardioides.</title>
        <authorList>
            <person name="Liu Q."/>
            <person name="Xin Y.-H."/>
        </authorList>
    </citation>
    <scope>NUCLEOTIDE SEQUENCE [LARGE SCALE GENOMIC DNA]</scope>
    <source>
        <strain evidence="2 3">HLT3-15</strain>
    </source>
</reference>
<protein>
    <submittedName>
        <fullName evidence="2">Maleylpyruvate isomerase family mycothiol-dependent enzyme</fullName>
    </submittedName>
</protein>
<dbReference type="AlphaFoldDB" id="A0A4Q2RKQ3"/>
<name>A0A4Q2RKQ3_9ACTN</name>
<dbReference type="SUPFAM" id="SSF109854">
    <property type="entry name" value="DinB/YfiT-like putative metalloenzymes"/>
    <property type="match status" value="1"/>
</dbReference>
<keyword evidence="2" id="KW-0413">Isomerase</keyword>
<dbReference type="NCBIfam" id="TIGR03083">
    <property type="entry name" value="maleylpyruvate isomerase family mycothiol-dependent enzyme"/>
    <property type="match status" value="1"/>
</dbReference>